<dbReference type="PANTHER" id="PTHR42771">
    <property type="entry name" value="IRON(3+)-HYDROXAMATE IMPORT ATP-BINDING PROTEIN FHUC"/>
    <property type="match status" value="1"/>
</dbReference>
<keyword evidence="7" id="KW-1185">Reference proteome</keyword>
<keyword evidence="5" id="KW-0472">Membrane</keyword>
<dbReference type="Gene3D" id="3.40.50.300">
    <property type="entry name" value="P-loop containing nucleotide triphosphate hydrolases"/>
    <property type="match status" value="1"/>
</dbReference>
<evidence type="ECO:0008006" key="8">
    <source>
        <dbReference type="Google" id="ProtNLM"/>
    </source>
</evidence>
<evidence type="ECO:0000313" key="7">
    <source>
        <dbReference type="Proteomes" id="UP001149719"/>
    </source>
</evidence>
<evidence type="ECO:0000256" key="5">
    <source>
        <dbReference type="ARBA" id="ARBA00023136"/>
    </source>
</evidence>
<comment type="subcellular location">
    <subcellularLocation>
        <location evidence="1">Cell membrane</location>
        <topology evidence="1">Peripheral membrane protein</topology>
    </subcellularLocation>
</comment>
<gene>
    <name evidence="6" type="ORF">O1D97_07405</name>
</gene>
<dbReference type="InterPro" id="IPR051535">
    <property type="entry name" value="Siderophore_ABC-ATPase"/>
</dbReference>
<dbReference type="Proteomes" id="UP001149719">
    <property type="component" value="Unassembled WGS sequence"/>
</dbReference>
<keyword evidence="2" id="KW-0813">Transport</keyword>
<name>A0ABT4JVA2_9GAMM</name>
<dbReference type="EMBL" id="JAPUBN010000013">
    <property type="protein sequence ID" value="MCZ2721484.1"/>
    <property type="molecule type" value="Genomic_DNA"/>
</dbReference>
<sequence length="62" mass="6888">MKVLRSVADEMYKSVILVIHDINIAACYSDEIIAMKDGMVAHQDTPEVIMSSGVLSELYDMP</sequence>
<protein>
    <recommendedName>
        <fullName evidence="8">Iron complex transport system ATP-binding protein</fullName>
    </recommendedName>
</protein>
<keyword evidence="4" id="KW-0406">Ion transport</keyword>
<evidence type="ECO:0000313" key="6">
    <source>
        <dbReference type="EMBL" id="MCZ2721484.1"/>
    </source>
</evidence>
<evidence type="ECO:0000256" key="1">
    <source>
        <dbReference type="ARBA" id="ARBA00004202"/>
    </source>
</evidence>
<comment type="caution">
    <text evidence="6">The sequence shown here is derived from an EMBL/GenBank/DDBJ whole genome shotgun (WGS) entry which is preliminary data.</text>
</comment>
<keyword evidence="3" id="KW-1003">Cell membrane</keyword>
<dbReference type="RefSeq" id="WP_269124303.1">
    <property type="nucleotide sequence ID" value="NZ_JAPUBN010000013.1"/>
</dbReference>
<evidence type="ECO:0000256" key="2">
    <source>
        <dbReference type="ARBA" id="ARBA00022448"/>
    </source>
</evidence>
<organism evidence="6 7">
    <name type="scientific">Marinomonas phaeophyticola</name>
    <dbReference type="NCBI Taxonomy" id="3004091"/>
    <lineage>
        <taxon>Bacteria</taxon>
        <taxon>Pseudomonadati</taxon>
        <taxon>Pseudomonadota</taxon>
        <taxon>Gammaproteobacteria</taxon>
        <taxon>Oceanospirillales</taxon>
        <taxon>Oceanospirillaceae</taxon>
        <taxon>Marinomonas</taxon>
    </lineage>
</organism>
<accession>A0ABT4JVA2</accession>
<proteinExistence type="predicted"/>
<dbReference type="InterPro" id="IPR027417">
    <property type="entry name" value="P-loop_NTPase"/>
</dbReference>
<dbReference type="SUPFAM" id="SSF52540">
    <property type="entry name" value="P-loop containing nucleoside triphosphate hydrolases"/>
    <property type="match status" value="1"/>
</dbReference>
<evidence type="ECO:0000256" key="3">
    <source>
        <dbReference type="ARBA" id="ARBA00022475"/>
    </source>
</evidence>
<reference evidence="6" key="1">
    <citation type="submission" date="2022-12" db="EMBL/GenBank/DDBJ databases">
        <title>Marinomonas 15G1-11 sp. nov, isolated from marine algae.</title>
        <authorList>
            <person name="Butt M."/>
            <person name="Choi D.G."/>
            <person name="Kim J.M."/>
            <person name="Lee J.K."/>
            <person name="Baek J.H."/>
            <person name="Jeon C.O."/>
        </authorList>
    </citation>
    <scope>NUCLEOTIDE SEQUENCE</scope>
    <source>
        <strain evidence="6">15G1-11</strain>
    </source>
</reference>
<evidence type="ECO:0000256" key="4">
    <source>
        <dbReference type="ARBA" id="ARBA00023065"/>
    </source>
</evidence>
<dbReference type="PANTHER" id="PTHR42771:SF3">
    <property type="entry name" value="PETROBACTIN IMPORT ATP-BINDING PROTEIN YCLP"/>
    <property type="match status" value="1"/>
</dbReference>